<feature type="transmembrane region" description="Helical" evidence="12">
    <location>
        <begin position="243"/>
        <end position="262"/>
    </location>
</feature>
<feature type="transmembrane region" description="Helical" evidence="12">
    <location>
        <begin position="1033"/>
        <end position="1052"/>
    </location>
</feature>
<dbReference type="GO" id="GO:0022843">
    <property type="term" value="F:voltage-gated monoatomic cation channel activity"/>
    <property type="evidence" value="ECO:0007669"/>
    <property type="project" value="UniProtKB-ARBA"/>
</dbReference>
<feature type="transmembrane region" description="Helical" evidence="12">
    <location>
        <begin position="406"/>
        <end position="426"/>
    </location>
</feature>
<keyword evidence="4" id="KW-0677">Repeat</keyword>
<name>W4GDI4_APHAT</name>
<feature type="transmembrane region" description="Helical" evidence="12">
    <location>
        <begin position="1394"/>
        <end position="1420"/>
    </location>
</feature>
<dbReference type="InterPro" id="IPR002048">
    <property type="entry name" value="EF_hand_dom"/>
</dbReference>
<evidence type="ECO:0000256" key="6">
    <source>
        <dbReference type="ARBA" id="ARBA00022989"/>
    </source>
</evidence>
<dbReference type="SUPFAM" id="SSF81324">
    <property type="entry name" value="Voltage-gated potassium channels"/>
    <property type="match status" value="4"/>
</dbReference>
<evidence type="ECO:0000256" key="3">
    <source>
        <dbReference type="ARBA" id="ARBA00022692"/>
    </source>
</evidence>
<dbReference type="VEuPathDB" id="FungiDB:H257_08590"/>
<keyword evidence="3 12" id="KW-0812">Transmembrane</keyword>
<keyword evidence="5" id="KW-0851">Voltage-gated channel</keyword>
<dbReference type="PANTHER" id="PTHR10037:SF62">
    <property type="entry name" value="SODIUM CHANNEL PROTEIN 60E"/>
    <property type="match status" value="1"/>
</dbReference>
<dbReference type="STRING" id="112090.W4GDI4"/>
<feature type="domain" description="EF-hand" evidence="13">
    <location>
        <begin position="1549"/>
        <end position="1584"/>
    </location>
</feature>
<dbReference type="PANTHER" id="PTHR10037">
    <property type="entry name" value="VOLTAGE-GATED CATION CHANNEL CALCIUM AND SODIUM"/>
    <property type="match status" value="1"/>
</dbReference>
<dbReference type="RefSeq" id="XP_009832839.1">
    <property type="nucleotide sequence ID" value="XM_009834537.1"/>
</dbReference>
<organism evidence="14">
    <name type="scientific">Aphanomyces astaci</name>
    <name type="common">Crayfish plague agent</name>
    <dbReference type="NCBI Taxonomy" id="112090"/>
    <lineage>
        <taxon>Eukaryota</taxon>
        <taxon>Sar</taxon>
        <taxon>Stramenopiles</taxon>
        <taxon>Oomycota</taxon>
        <taxon>Saprolegniomycetes</taxon>
        <taxon>Saprolegniales</taxon>
        <taxon>Verrucalvaceae</taxon>
        <taxon>Aphanomyces</taxon>
    </lineage>
</organism>
<evidence type="ECO:0000313" key="14">
    <source>
        <dbReference type="EMBL" id="ETV77730.1"/>
    </source>
</evidence>
<evidence type="ECO:0000256" key="7">
    <source>
        <dbReference type="ARBA" id="ARBA00023065"/>
    </source>
</evidence>
<protein>
    <recommendedName>
        <fullName evidence="13">EF-hand domain-containing protein</fullName>
    </recommendedName>
</protein>
<evidence type="ECO:0000256" key="1">
    <source>
        <dbReference type="ARBA" id="ARBA00004141"/>
    </source>
</evidence>
<dbReference type="InterPro" id="IPR005821">
    <property type="entry name" value="Ion_trans_dom"/>
</dbReference>
<feature type="transmembrane region" description="Helical" evidence="12">
    <location>
        <begin position="561"/>
        <end position="580"/>
    </location>
</feature>
<feature type="transmembrane region" description="Helical" evidence="12">
    <location>
        <begin position="1205"/>
        <end position="1226"/>
    </location>
</feature>
<keyword evidence="2" id="KW-0813">Transport</keyword>
<dbReference type="GO" id="GO:0001518">
    <property type="term" value="C:voltage-gated sodium channel complex"/>
    <property type="evidence" value="ECO:0007669"/>
    <property type="project" value="TreeGrafter"/>
</dbReference>
<evidence type="ECO:0000256" key="11">
    <source>
        <dbReference type="SAM" id="MobiDB-lite"/>
    </source>
</evidence>
<feature type="transmembrane region" description="Helical" evidence="12">
    <location>
        <begin position="740"/>
        <end position="763"/>
    </location>
</feature>
<feature type="compositionally biased region" description="Low complexity" evidence="11">
    <location>
        <begin position="1718"/>
        <end position="1754"/>
    </location>
</feature>
<dbReference type="InterPro" id="IPR031649">
    <property type="entry name" value="GPHH_dom"/>
</dbReference>
<dbReference type="GO" id="GO:0005509">
    <property type="term" value="F:calcium ion binding"/>
    <property type="evidence" value="ECO:0007669"/>
    <property type="project" value="InterPro"/>
</dbReference>
<keyword evidence="10" id="KW-0407">Ion channel</keyword>
<dbReference type="Pfam" id="PF16905">
    <property type="entry name" value="GPHH"/>
    <property type="match status" value="1"/>
</dbReference>
<sequence>MEDGGPMLIPRVVTVESKGPSPPLAPSTPPPRRMLAQLKTIPSAYNIHRFRNSIANIMSLRGAIRAYLKHELLRRSTPDSEFQTIALGCLRKSNAFRRVCIDIVSWAWFDRFITLCVLVNTLMLGFVDYTNPWADGPNPTRPANRAIDLVSTASLGIFMCEVVLKIVAHGLLWGPHSYFSDGWNRLDFLIVMSGMLSWVRVGGKVGSIRVLRVLRPLRTLHSLPGLKVLTTALLASLPALGNVAILLSFIYLVFAILGMELWRGAFNHRCRLTPFPVQLNFNASDAPNATAYPPDASYIAAVVANPLQYACNLTISGQLMPLNDTWFSPMNCFWPVDPLEANAVLCSPNIVTGRQCRPELTCGSNFDSFGNPRFADVWFNGSFVISPSQYDTFNDKLNYGYTTFDNVWSAFVVILQTVTASGWMVLTQMTQQAGGYVGGALYFNALLFIGMCFLLQLNMAVLYSEFVKAKDEQNLQAKVKRRRSAVSNFIHAATRKQIQMAMTSYSSQLHPTTKRRIKRARRWMRQLARLPLFQRTGLVVTVLNIITLASDHHPMDPRFSYYAQMLNFVFMWYFAFEVAIKLVGLGPSQYWSDLFNRFDLVTVLLGIVEIAVSPPTILKGVKGGSSASFFTALRAARAIKLTRAWKSLHKLMLAIGAAMGEILNFMFFLVLFLFVTSLLGMELFATKFQFDEGNNPLPFNTSNPSARLHRSNFDSIEWAFFTVFQIITYDNFPAILYDGWLVAGWLAPLYVAFIIVIGAWIVMNMFSAILVESVLVDADDFVLYDVDSIISSNNDDEDSELNSSMASQSNSHLRLDGIASDVAKKYRLGHFPKLIALSRVRALRRVVRRYFKRASEPDLASSSATSDHPSHPPIERRSLGLFAPQHPLRRFCVWLLQRPEFTWATTAAIATSCIFTALDTPLYEHSHGIGFVVEQSNKIFAVFFGFEMAINIIARGLLEGSDAYVRDPWGLLDGLIVVVSIVPLFVDDVDGLAGLQALRPARALRPLRVINKLPQLKVVINVLFKCIPDIGRAMLFFVFMLLMFGIMSVMLFKGALASCSLSPYNYGTSDAAHTPPPWFPPAYPGSYRNVDLRRVDIMTYPQPWTNLSADQQAVLRPVWNTTGCGPFTDDDVPTSKDICMCFAATHGTSWDPLVPQRFDNIFESMGALYELTTMEGWAVVAIATIDAVGPDMQPIANNHPVLMVYWWVFMITCAFFTTNLFIGVLCESFVRENYGALVTEEQVAWVKMQRRVMVLSPHVRRCPPRHPWRQWCYRLVHHRYFDPVMTGATLLNTALMASQTYGQSEQVWQVLGNIYVVMAAVFAVEAGVKFSAWGRHYFDNRWHRLDFCVAVLTWLSIAVSQLGQIDLGLADSLVRVARVSRTLRLIRQTESLKVLFDTLTVSLPAVANVTSLLLLFYYIYAAVAVQLYATVALNHDQITDYQNFQTFWIAFQTLIGFSTGENWDTFLWQVYDTAPATNAQCESRKFDAAMCGFNTTDTCAPLDGCGSWTIVPFMYSFFLMLGYIGINLFSGIVVDAIGDSMAECPVNGHNLAEFADLWATYDPLATGLITADEFTDFLMALSPPFGFHGVDSMTRKRVVGVIGELNIPLYDEQLVHFKDVPRALVQRIMGDGKRDKMREIGRVLDDLGVNKQLDDLWMKQHGAKDKVDVRWRAWSPSAVYTAKYVLTRFVRNTRARKAREALVKTNVLSPVDVPAATAHEPAVEPPEAVVDPSTNTNSPPPSSSLLQMSPTTSTETDTSGGKVHLGPLKMPAKFKSHVVVPVCDDPVVG</sequence>
<evidence type="ECO:0000256" key="12">
    <source>
        <dbReference type="SAM" id="Phobius"/>
    </source>
</evidence>
<feature type="transmembrane region" description="Helical" evidence="12">
    <location>
        <begin position="441"/>
        <end position="463"/>
    </location>
</feature>
<feature type="transmembrane region" description="Helical" evidence="12">
    <location>
        <begin position="1513"/>
        <end position="1534"/>
    </location>
</feature>
<gene>
    <name evidence="14" type="ORF">H257_08590</name>
</gene>
<feature type="region of interest" description="Disordered" evidence="11">
    <location>
        <begin position="1718"/>
        <end position="1764"/>
    </location>
</feature>
<evidence type="ECO:0000256" key="8">
    <source>
        <dbReference type="ARBA" id="ARBA00023136"/>
    </source>
</evidence>
<dbReference type="InterPro" id="IPR043203">
    <property type="entry name" value="VGCC_Ca_Na"/>
</dbReference>
<dbReference type="Gene3D" id="1.20.120.350">
    <property type="entry name" value="Voltage-gated potassium channels. Chain C"/>
    <property type="match status" value="4"/>
</dbReference>
<keyword evidence="8 12" id="KW-0472">Membrane</keyword>
<dbReference type="FunFam" id="1.20.120.350:FF:000009">
    <property type="entry name" value="Voltage-dependent T-type calcium channel subunit alpha"/>
    <property type="match status" value="1"/>
</dbReference>
<feature type="transmembrane region" description="Helical" evidence="12">
    <location>
        <begin position="938"/>
        <end position="958"/>
    </location>
</feature>
<evidence type="ECO:0000256" key="10">
    <source>
        <dbReference type="ARBA" id="ARBA00023303"/>
    </source>
</evidence>
<dbReference type="OrthoDB" id="431720at2759"/>
<dbReference type="Gene3D" id="1.10.238.10">
    <property type="entry name" value="EF-hand"/>
    <property type="match status" value="1"/>
</dbReference>
<dbReference type="EMBL" id="KI913132">
    <property type="protein sequence ID" value="ETV77729.1"/>
    <property type="molecule type" value="Genomic_DNA"/>
</dbReference>
<evidence type="ECO:0000256" key="2">
    <source>
        <dbReference type="ARBA" id="ARBA00022448"/>
    </source>
</evidence>
<evidence type="ECO:0000256" key="4">
    <source>
        <dbReference type="ARBA" id="ARBA00022737"/>
    </source>
</evidence>
<feature type="transmembrane region" description="Helical" evidence="12">
    <location>
        <begin position="1167"/>
        <end position="1185"/>
    </location>
</feature>
<dbReference type="Gene3D" id="1.10.287.70">
    <property type="match status" value="4"/>
</dbReference>
<reference evidence="14" key="1">
    <citation type="submission" date="2013-12" db="EMBL/GenBank/DDBJ databases">
        <title>The Genome Sequence of Aphanomyces astaci APO3.</title>
        <authorList>
            <consortium name="The Broad Institute Genomics Platform"/>
            <person name="Russ C."/>
            <person name="Tyler B."/>
            <person name="van West P."/>
            <person name="Dieguez-Uribeondo J."/>
            <person name="Young S.K."/>
            <person name="Zeng Q."/>
            <person name="Gargeya S."/>
            <person name="Fitzgerald M."/>
            <person name="Abouelleil A."/>
            <person name="Alvarado L."/>
            <person name="Chapman S.B."/>
            <person name="Gainer-Dewar J."/>
            <person name="Goldberg J."/>
            <person name="Griggs A."/>
            <person name="Gujja S."/>
            <person name="Hansen M."/>
            <person name="Howarth C."/>
            <person name="Imamovic A."/>
            <person name="Ireland A."/>
            <person name="Larimer J."/>
            <person name="McCowan C."/>
            <person name="Murphy C."/>
            <person name="Pearson M."/>
            <person name="Poon T.W."/>
            <person name="Priest M."/>
            <person name="Roberts A."/>
            <person name="Saif S."/>
            <person name="Shea T."/>
            <person name="Sykes S."/>
            <person name="Wortman J."/>
            <person name="Nusbaum C."/>
            <person name="Birren B."/>
        </authorList>
    </citation>
    <scope>NUCLEOTIDE SEQUENCE [LARGE SCALE GENOMIC DNA]</scope>
    <source>
        <strain evidence="14">APO3</strain>
    </source>
</reference>
<dbReference type="Pfam" id="PF00520">
    <property type="entry name" value="Ion_trans"/>
    <property type="match status" value="4"/>
</dbReference>
<feature type="transmembrane region" description="Helical" evidence="12">
    <location>
        <begin position="527"/>
        <end position="549"/>
    </location>
</feature>
<dbReference type="GO" id="GO:0005248">
    <property type="term" value="F:voltage-gated sodium channel activity"/>
    <property type="evidence" value="ECO:0007669"/>
    <property type="project" value="TreeGrafter"/>
</dbReference>
<evidence type="ECO:0000256" key="9">
    <source>
        <dbReference type="ARBA" id="ARBA00023180"/>
    </source>
</evidence>
<dbReference type="InterPro" id="IPR027359">
    <property type="entry name" value="Volt_channel_dom_sf"/>
</dbReference>
<keyword evidence="9" id="KW-0325">Glycoprotein</keyword>
<dbReference type="PROSITE" id="PS50222">
    <property type="entry name" value="EF_HAND_2"/>
    <property type="match status" value="1"/>
</dbReference>
<evidence type="ECO:0000259" key="13">
    <source>
        <dbReference type="PROSITE" id="PS50222"/>
    </source>
</evidence>
<proteinExistence type="predicted"/>
<dbReference type="EMBL" id="KI913132">
    <property type="protein sequence ID" value="ETV77730.1"/>
    <property type="molecule type" value="Genomic_DNA"/>
</dbReference>
<evidence type="ECO:0000256" key="5">
    <source>
        <dbReference type="ARBA" id="ARBA00022882"/>
    </source>
</evidence>
<keyword evidence="7" id="KW-0406">Ion transport</keyword>
<accession>W4GDI4</accession>
<dbReference type="GeneID" id="20810586"/>
<feature type="transmembrane region" description="Helical" evidence="12">
    <location>
        <begin position="651"/>
        <end position="675"/>
    </location>
</feature>
<comment type="subcellular location">
    <subcellularLocation>
        <location evidence="1">Membrane</location>
        <topology evidence="1">Multi-pass membrane protein</topology>
    </subcellularLocation>
</comment>
<dbReference type="RefSeq" id="XP_009832840.1">
    <property type="nucleotide sequence ID" value="XM_009834538.1"/>
</dbReference>
<keyword evidence="6 12" id="KW-1133">Transmembrane helix</keyword>